<evidence type="ECO:0000313" key="3">
    <source>
        <dbReference type="EMBL" id="ELP63970.1"/>
    </source>
</evidence>
<dbReference type="GO" id="GO:0006950">
    <property type="term" value="P:response to stress"/>
    <property type="evidence" value="ECO:0007669"/>
    <property type="project" value="TreeGrafter"/>
</dbReference>
<feature type="region of interest" description="Disordered" evidence="1">
    <location>
        <begin position="1"/>
        <end position="20"/>
    </location>
</feature>
<dbReference type="PANTHER" id="PTHR33164">
    <property type="entry name" value="TRANSCRIPTIONAL REGULATOR, MARR FAMILY"/>
    <property type="match status" value="1"/>
</dbReference>
<dbReference type="InterPro" id="IPR000835">
    <property type="entry name" value="HTH_MarR-typ"/>
</dbReference>
<feature type="compositionally biased region" description="Gly residues" evidence="1">
    <location>
        <begin position="1"/>
        <end position="12"/>
    </location>
</feature>
<protein>
    <submittedName>
        <fullName evidence="3">Transcriptional regulator, MarR family</fullName>
    </submittedName>
</protein>
<dbReference type="Proteomes" id="UP000010931">
    <property type="component" value="Unassembled WGS sequence"/>
</dbReference>
<dbReference type="GO" id="GO:0003700">
    <property type="term" value="F:DNA-binding transcription factor activity"/>
    <property type="evidence" value="ECO:0007669"/>
    <property type="project" value="InterPro"/>
</dbReference>
<accession>L7F044</accession>
<dbReference type="SMART" id="SM00347">
    <property type="entry name" value="HTH_MARR"/>
    <property type="match status" value="1"/>
</dbReference>
<dbReference type="InterPro" id="IPR036388">
    <property type="entry name" value="WH-like_DNA-bd_sf"/>
</dbReference>
<dbReference type="PATRIC" id="fig|698760.3.peg.7150"/>
<gene>
    <name evidence="3" type="ORF">STRTUCAR8_08282</name>
</gene>
<dbReference type="Pfam" id="PF12802">
    <property type="entry name" value="MarR_2"/>
    <property type="match status" value="1"/>
</dbReference>
<organism evidence="3 4">
    <name type="scientific">Streptomyces turgidiscabies (strain Car8)</name>
    <dbReference type="NCBI Taxonomy" id="698760"/>
    <lineage>
        <taxon>Bacteria</taxon>
        <taxon>Bacillati</taxon>
        <taxon>Actinomycetota</taxon>
        <taxon>Actinomycetes</taxon>
        <taxon>Kitasatosporales</taxon>
        <taxon>Streptomycetaceae</taxon>
        <taxon>Streptomyces</taxon>
    </lineage>
</organism>
<dbReference type="PRINTS" id="PR00598">
    <property type="entry name" value="HTHMARR"/>
</dbReference>
<proteinExistence type="predicted"/>
<feature type="domain" description="HTH marR-type" evidence="2">
    <location>
        <begin position="28"/>
        <end position="167"/>
    </location>
</feature>
<dbReference type="Gene3D" id="1.10.10.10">
    <property type="entry name" value="Winged helix-like DNA-binding domain superfamily/Winged helix DNA-binding domain"/>
    <property type="match status" value="1"/>
</dbReference>
<evidence type="ECO:0000259" key="2">
    <source>
        <dbReference type="PROSITE" id="PS50995"/>
    </source>
</evidence>
<dbReference type="PROSITE" id="PS50995">
    <property type="entry name" value="HTH_MARR_2"/>
    <property type="match status" value="1"/>
</dbReference>
<evidence type="ECO:0000256" key="1">
    <source>
        <dbReference type="SAM" id="MobiDB-lite"/>
    </source>
</evidence>
<dbReference type="PANTHER" id="PTHR33164:SF104">
    <property type="entry name" value="TRANSCRIPTIONAL REGULATORY PROTEIN"/>
    <property type="match status" value="1"/>
</dbReference>
<keyword evidence="4" id="KW-1185">Reference proteome</keyword>
<dbReference type="SUPFAM" id="SSF46785">
    <property type="entry name" value="Winged helix' DNA-binding domain"/>
    <property type="match status" value="1"/>
</dbReference>
<name>L7F044_STRT8</name>
<dbReference type="AlphaFoldDB" id="L7F044"/>
<reference evidence="3 4" key="1">
    <citation type="journal article" date="2011" name="Plasmid">
        <title>Streptomyces turgidiscabies Car8 contains a modular pathogenicity island that shares virulence genes with other actinobacterial plant pathogens.</title>
        <authorList>
            <person name="Huguet-Tapia J.C."/>
            <person name="Badger J.H."/>
            <person name="Loria R."/>
            <person name="Pettis G.S."/>
        </authorList>
    </citation>
    <scope>NUCLEOTIDE SEQUENCE [LARGE SCALE GENOMIC DNA]</scope>
    <source>
        <strain evidence="3 4">Car8</strain>
    </source>
</reference>
<dbReference type="InterPro" id="IPR039422">
    <property type="entry name" value="MarR/SlyA-like"/>
</dbReference>
<comment type="caution">
    <text evidence="3">The sequence shown here is derived from an EMBL/GenBank/DDBJ whole genome shotgun (WGS) entry which is preliminary data.</text>
</comment>
<dbReference type="InterPro" id="IPR036390">
    <property type="entry name" value="WH_DNA-bd_sf"/>
</dbReference>
<sequence>MEGRSDGGGGGADAAEQAEISSPREAANNALVLAFGRLQGAANRLEYLLGRSLEQECGISHLMFEVLLILGRAGEPGLSMRAVAQEQVLTTGGVTRLVDRMVAAGLVERAEDPGDRRGRLVRLTGLGEETVVRASRLHVENIRRYFVAPLPPEDWERFTEGLRILSHSARDELPRLP</sequence>
<evidence type="ECO:0000313" key="4">
    <source>
        <dbReference type="Proteomes" id="UP000010931"/>
    </source>
</evidence>
<dbReference type="EMBL" id="AEJB01000493">
    <property type="protein sequence ID" value="ELP63970.1"/>
    <property type="molecule type" value="Genomic_DNA"/>
</dbReference>
<dbReference type="STRING" id="85558.T45_02820"/>